<organism evidence="1 2">
    <name type="scientific">Dreissena polymorpha</name>
    <name type="common">Zebra mussel</name>
    <name type="synonym">Mytilus polymorpha</name>
    <dbReference type="NCBI Taxonomy" id="45954"/>
    <lineage>
        <taxon>Eukaryota</taxon>
        <taxon>Metazoa</taxon>
        <taxon>Spiralia</taxon>
        <taxon>Lophotrochozoa</taxon>
        <taxon>Mollusca</taxon>
        <taxon>Bivalvia</taxon>
        <taxon>Autobranchia</taxon>
        <taxon>Heteroconchia</taxon>
        <taxon>Euheterodonta</taxon>
        <taxon>Imparidentia</taxon>
        <taxon>Neoheterodontei</taxon>
        <taxon>Myida</taxon>
        <taxon>Dreissenoidea</taxon>
        <taxon>Dreissenidae</taxon>
        <taxon>Dreissena</taxon>
    </lineage>
</organism>
<comment type="caution">
    <text evidence="1">The sequence shown here is derived from an EMBL/GenBank/DDBJ whole genome shotgun (WGS) entry which is preliminary data.</text>
</comment>
<protein>
    <submittedName>
        <fullName evidence="1">Uncharacterized protein</fullName>
    </submittedName>
</protein>
<proteinExistence type="predicted"/>
<name>A0A9D4FGH2_DREPO</name>
<reference evidence="1" key="2">
    <citation type="submission" date="2020-11" db="EMBL/GenBank/DDBJ databases">
        <authorList>
            <person name="McCartney M.A."/>
            <person name="Auch B."/>
            <person name="Kono T."/>
            <person name="Mallez S."/>
            <person name="Becker A."/>
            <person name="Gohl D.M."/>
            <person name="Silverstein K.A.T."/>
            <person name="Koren S."/>
            <person name="Bechman K.B."/>
            <person name="Herman A."/>
            <person name="Abrahante J.E."/>
            <person name="Garbe J."/>
        </authorList>
    </citation>
    <scope>NUCLEOTIDE SEQUENCE</scope>
    <source>
        <strain evidence="1">Duluth1</strain>
        <tissue evidence="1">Whole animal</tissue>
    </source>
</reference>
<reference evidence="1" key="1">
    <citation type="journal article" date="2019" name="bioRxiv">
        <title>The Genome of the Zebra Mussel, Dreissena polymorpha: A Resource for Invasive Species Research.</title>
        <authorList>
            <person name="McCartney M.A."/>
            <person name="Auch B."/>
            <person name="Kono T."/>
            <person name="Mallez S."/>
            <person name="Zhang Y."/>
            <person name="Obille A."/>
            <person name="Becker A."/>
            <person name="Abrahante J.E."/>
            <person name="Garbe J."/>
            <person name="Badalamenti J.P."/>
            <person name="Herman A."/>
            <person name="Mangelson H."/>
            <person name="Liachko I."/>
            <person name="Sullivan S."/>
            <person name="Sone E.D."/>
            <person name="Koren S."/>
            <person name="Silverstein K.A.T."/>
            <person name="Beckman K.B."/>
            <person name="Gohl D.M."/>
        </authorList>
    </citation>
    <scope>NUCLEOTIDE SEQUENCE</scope>
    <source>
        <strain evidence="1">Duluth1</strain>
        <tissue evidence="1">Whole animal</tissue>
    </source>
</reference>
<sequence>MEKVVTYSGHQRASVREVFSPPFCFLFSLRRYCKTTALVSTSGADPSPGNFEFPGDSDLKDDSLLHNVSCSFKSFVFRSWRM</sequence>
<accession>A0A9D4FGH2</accession>
<dbReference type="EMBL" id="JAIWYP010000007">
    <property type="protein sequence ID" value="KAH3797506.1"/>
    <property type="molecule type" value="Genomic_DNA"/>
</dbReference>
<gene>
    <name evidence="1" type="ORF">DPMN_151087</name>
</gene>
<evidence type="ECO:0000313" key="2">
    <source>
        <dbReference type="Proteomes" id="UP000828390"/>
    </source>
</evidence>
<evidence type="ECO:0000313" key="1">
    <source>
        <dbReference type="EMBL" id="KAH3797506.1"/>
    </source>
</evidence>
<dbReference type="AlphaFoldDB" id="A0A9D4FGH2"/>
<keyword evidence="2" id="KW-1185">Reference proteome</keyword>
<dbReference type="Proteomes" id="UP000828390">
    <property type="component" value="Unassembled WGS sequence"/>
</dbReference>